<organism evidence="1 2">
    <name type="scientific">Candidatus Thiodiazotropha taylori</name>
    <dbReference type="NCBI Taxonomy" id="2792791"/>
    <lineage>
        <taxon>Bacteria</taxon>
        <taxon>Pseudomonadati</taxon>
        <taxon>Pseudomonadota</taxon>
        <taxon>Gammaproteobacteria</taxon>
        <taxon>Chromatiales</taxon>
        <taxon>Sedimenticolaceae</taxon>
        <taxon>Candidatus Thiodiazotropha</taxon>
    </lineage>
</organism>
<name>A0A9E4KA92_9GAMM</name>
<comment type="caution">
    <text evidence="1">The sequence shown here is derived from an EMBL/GenBank/DDBJ whole genome shotgun (WGS) entry which is preliminary data.</text>
</comment>
<sequence length="171" mass="18305">MSDYNKAKTKKDIYALLIASLKTGEITTAQDLAIDTKIAEGIPKDVSELTDTSNKFFSGSYTDLTNTPTLFSGSYTDLTNTPTLFSGSYTDLTNTPTIPADVSELTDTSNKFFSGSYTDLTNTPTIPADVSGDITTINTSITNIEVKINEIIDYLDAEATTPGSGTLPTKI</sequence>
<evidence type="ECO:0000313" key="2">
    <source>
        <dbReference type="Proteomes" id="UP000886667"/>
    </source>
</evidence>
<reference evidence="1" key="1">
    <citation type="journal article" date="2021" name="Proc. Natl. Acad. Sci. U.S.A.">
        <title>Global biogeography of chemosynthetic symbionts reveals both localized and globally distributed symbiont groups. .</title>
        <authorList>
            <person name="Osvatic J.T."/>
            <person name="Wilkins L.G.E."/>
            <person name="Leibrecht L."/>
            <person name="Leray M."/>
            <person name="Zauner S."/>
            <person name="Polzin J."/>
            <person name="Camacho Y."/>
            <person name="Gros O."/>
            <person name="van Gils J.A."/>
            <person name="Eisen J.A."/>
            <person name="Petersen J.M."/>
            <person name="Yuen B."/>
        </authorList>
    </citation>
    <scope>NUCLEOTIDE SEQUENCE</scope>
    <source>
        <strain evidence="1">MAGclacostrist064TRANS</strain>
    </source>
</reference>
<evidence type="ECO:0000313" key="1">
    <source>
        <dbReference type="EMBL" id="MCG7944880.1"/>
    </source>
</evidence>
<dbReference type="AlphaFoldDB" id="A0A9E4KA92"/>
<proteinExistence type="predicted"/>
<dbReference type="Proteomes" id="UP000886667">
    <property type="component" value="Unassembled WGS sequence"/>
</dbReference>
<dbReference type="EMBL" id="JAEPCM010000016">
    <property type="protein sequence ID" value="MCG7944880.1"/>
    <property type="molecule type" value="Genomic_DNA"/>
</dbReference>
<protein>
    <submittedName>
        <fullName evidence="1">Uncharacterized protein</fullName>
    </submittedName>
</protein>
<gene>
    <name evidence="1" type="ORF">JAZ07_00885</name>
</gene>
<accession>A0A9E4KA92</accession>